<evidence type="ECO:0008006" key="3">
    <source>
        <dbReference type="Google" id="ProtNLM"/>
    </source>
</evidence>
<gene>
    <name evidence="1" type="ORF">NIES267_11100</name>
</gene>
<dbReference type="Gene3D" id="2.40.250.10">
    <property type="entry name" value="Core binding factor, beta subunit"/>
    <property type="match status" value="1"/>
</dbReference>
<evidence type="ECO:0000313" key="1">
    <source>
        <dbReference type="EMBL" id="BAY81633.1"/>
    </source>
</evidence>
<dbReference type="Proteomes" id="UP000218418">
    <property type="component" value="Chromosome"/>
</dbReference>
<dbReference type="InterPro" id="IPR036552">
    <property type="entry name" value="CBF_bsu_sf"/>
</dbReference>
<name>A0A1Z4LK59_9CYAN</name>
<sequence>MNELVQKLSQGSHPVEASIKPEKTVTAFKENIERGYIHLKFTNTKGGTELGIKFDKDASDLSAANFEQKTGIARIVGNLTLNYVPVKCIADIELETLTGKGHLQVIGNG</sequence>
<reference evidence="1 2" key="1">
    <citation type="submission" date="2017-06" db="EMBL/GenBank/DDBJ databases">
        <title>Genome sequencing of cyanobaciteial culture collection at National Institute for Environmental Studies (NIES).</title>
        <authorList>
            <person name="Hirose Y."/>
            <person name="Shimura Y."/>
            <person name="Fujisawa T."/>
            <person name="Nakamura Y."/>
            <person name="Kawachi M."/>
        </authorList>
    </citation>
    <scope>NUCLEOTIDE SEQUENCE [LARGE SCALE GENOMIC DNA]</scope>
    <source>
        <strain evidence="1 2">NIES-267</strain>
    </source>
</reference>
<organism evidence="1 2">
    <name type="scientific">Calothrix parasitica NIES-267</name>
    <dbReference type="NCBI Taxonomy" id="1973488"/>
    <lineage>
        <taxon>Bacteria</taxon>
        <taxon>Bacillati</taxon>
        <taxon>Cyanobacteriota</taxon>
        <taxon>Cyanophyceae</taxon>
        <taxon>Nostocales</taxon>
        <taxon>Calotrichaceae</taxon>
        <taxon>Calothrix</taxon>
    </lineage>
</organism>
<proteinExistence type="predicted"/>
<dbReference type="SUPFAM" id="SSF50723">
    <property type="entry name" value="Core binding factor beta, CBF"/>
    <property type="match status" value="1"/>
</dbReference>
<dbReference type="EMBL" id="AP018227">
    <property type="protein sequence ID" value="BAY81633.1"/>
    <property type="molecule type" value="Genomic_DNA"/>
</dbReference>
<dbReference type="Pfam" id="PF02312">
    <property type="entry name" value="CBF_beta"/>
    <property type="match status" value="1"/>
</dbReference>
<protein>
    <recommendedName>
        <fullName evidence="3">MbtH domain protein</fullName>
    </recommendedName>
</protein>
<evidence type="ECO:0000313" key="2">
    <source>
        <dbReference type="Proteomes" id="UP000218418"/>
    </source>
</evidence>
<dbReference type="InterPro" id="IPR003417">
    <property type="entry name" value="CBF_beta"/>
</dbReference>
<dbReference type="OrthoDB" id="3536582at2"/>
<keyword evidence="2" id="KW-1185">Reference proteome</keyword>
<dbReference type="AlphaFoldDB" id="A0A1Z4LK59"/>
<accession>A0A1Z4LK59</accession>